<reference evidence="3" key="1">
    <citation type="journal article" date="2019" name="Int. J. Syst. Evol. Microbiol.">
        <title>The Global Catalogue of Microorganisms (GCM) 10K type strain sequencing project: providing services to taxonomists for standard genome sequencing and annotation.</title>
        <authorList>
            <consortium name="The Broad Institute Genomics Platform"/>
            <consortium name="The Broad Institute Genome Sequencing Center for Infectious Disease"/>
            <person name="Wu L."/>
            <person name="Ma J."/>
        </authorList>
    </citation>
    <scope>NUCLEOTIDE SEQUENCE [LARGE SCALE GENOMIC DNA]</scope>
    <source>
        <strain evidence="3">CCM 7132</strain>
    </source>
</reference>
<feature type="chain" id="PRO_5045045245" description="Cupin domain-containing protein" evidence="1">
    <location>
        <begin position="23"/>
        <end position="177"/>
    </location>
</feature>
<sequence length="177" mass="19861">MKYLWPLPLLLAFLAAAALTQAAEKPPEKPLRSYQHLWTDENGVSHIARCPVSNFFLKSMSPPAGPQWQNPMAPQTATLMMTVQPRHWNGAWHPDPKPQWIIPLKGRWWVRAMDGTRVEMGPGDILFGEDQDVHPMADGPYKGKKGHDAGNVGDDEVTLLVIQSANPPEINKPCRYH</sequence>
<evidence type="ECO:0000256" key="1">
    <source>
        <dbReference type="SAM" id="SignalP"/>
    </source>
</evidence>
<comment type="caution">
    <text evidence="2">The sequence shown here is derived from an EMBL/GenBank/DDBJ whole genome shotgun (WGS) entry which is preliminary data.</text>
</comment>
<dbReference type="CDD" id="cd07009">
    <property type="entry name" value="cupin_BLL0285-like"/>
    <property type="match status" value="1"/>
</dbReference>
<name>A0ABQ1LPF5_9PROT</name>
<dbReference type="InterPro" id="IPR014710">
    <property type="entry name" value="RmlC-like_jellyroll"/>
</dbReference>
<dbReference type="EMBL" id="BMCH01000002">
    <property type="protein sequence ID" value="GGC26768.1"/>
    <property type="molecule type" value="Genomic_DNA"/>
</dbReference>
<feature type="signal peptide" evidence="1">
    <location>
        <begin position="1"/>
        <end position="22"/>
    </location>
</feature>
<evidence type="ECO:0000313" key="3">
    <source>
        <dbReference type="Proteomes" id="UP000637769"/>
    </source>
</evidence>
<dbReference type="SUPFAM" id="SSF51182">
    <property type="entry name" value="RmlC-like cupins"/>
    <property type="match status" value="1"/>
</dbReference>
<dbReference type="RefSeq" id="WP_188425712.1">
    <property type="nucleotide sequence ID" value="NZ_BMCH01000002.1"/>
</dbReference>
<keyword evidence="3" id="KW-1185">Reference proteome</keyword>
<protein>
    <recommendedName>
        <fullName evidence="4">Cupin domain-containing protein</fullName>
    </recommendedName>
</protein>
<gene>
    <name evidence="2" type="ORF">GCM10007207_10270</name>
</gene>
<evidence type="ECO:0000313" key="2">
    <source>
        <dbReference type="EMBL" id="GGC26768.1"/>
    </source>
</evidence>
<dbReference type="Gene3D" id="2.60.120.10">
    <property type="entry name" value="Jelly Rolls"/>
    <property type="match status" value="1"/>
</dbReference>
<proteinExistence type="predicted"/>
<accession>A0ABQ1LPF5</accession>
<keyword evidence="1" id="KW-0732">Signal</keyword>
<dbReference type="InterPro" id="IPR011051">
    <property type="entry name" value="RmlC_Cupin_sf"/>
</dbReference>
<evidence type="ECO:0008006" key="4">
    <source>
        <dbReference type="Google" id="ProtNLM"/>
    </source>
</evidence>
<organism evidence="2 3">
    <name type="scientific">Asaia siamensis</name>
    <dbReference type="NCBI Taxonomy" id="110479"/>
    <lineage>
        <taxon>Bacteria</taxon>
        <taxon>Pseudomonadati</taxon>
        <taxon>Pseudomonadota</taxon>
        <taxon>Alphaproteobacteria</taxon>
        <taxon>Acetobacterales</taxon>
        <taxon>Acetobacteraceae</taxon>
        <taxon>Asaia</taxon>
    </lineage>
</organism>
<dbReference type="Proteomes" id="UP000637769">
    <property type="component" value="Unassembled WGS sequence"/>
</dbReference>